<sequence>MTKIERSQTLYICIAVQVDSSSQTPAHAAPRQRRPGRYTEVLFFSVSSKLGRGCNERGRAGKKRMTGIGFGSSAGIANDRGP</sequence>
<dbReference type="AlphaFoldDB" id="A0A4C1Z6R2"/>
<evidence type="ECO:0000256" key="1">
    <source>
        <dbReference type="SAM" id="MobiDB-lite"/>
    </source>
</evidence>
<feature type="region of interest" description="Disordered" evidence="1">
    <location>
        <begin position="52"/>
        <end position="82"/>
    </location>
</feature>
<evidence type="ECO:0000313" key="2">
    <source>
        <dbReference type="EMBL" id="GBP83568.1"/>
    </source>
</evidence>
<protein>
    <submittedName>
        <fullName evidence="2">Uncharacterized protein</fullName>
    </submittedName>
</protein>
<reference evidence="2 3" key="1">
    <citation type="journal article" date="2019" name="Commun. Biol.">
        <title>The bagworm genome reveals a unique fibroin gene that provides high tensile strength.</title>
        <authorList>
            <person name="Kono N."/>
            <person name="Nakamura H."/>
            <person name="Ohtoshi R."/>
            <person name="Tomita M."/>
            <person name="Numata K."/>
            <person name="Arakawa K."/>
        </authorList>
    </citation>
    <scope>NUCLEOTIDE SEQUENCE [LARGE SCALE GENOMIC DNA]</scope>
</reference>
<evidence type="ECO:0000313" key="3">
    <source>
        <dbReference type="Proteomes" id="UP000299102"/>
    </source>
</evidence>
<keyword evidence="3" id="KW-1185">Reference proteome</keyword>
<dbReference type="Proteomes" id="UP000299102">
    <property type="component" value="Unassembled WGS sequence"/>
</dbReference>
<gene>
    <name evidence="2" type="ORF">EVAR_65656_1</name>
</gene>
<name>A0A4C1Z6R2_EUMVA</name>
<organism evidence="2 3">
    <name type="scientific">Eumeta variegata</name>
    <name type="common">Bagworm moth</name>
    <name type="synonym">Eumeta japonica</name>
    <dbReference type="NCBI Taxonomy" id="151549"/>
    <lineage>
        <taxon>Eukaryota</taxon>
        <taxon>Metazoa</taxon>
        <taxon>Ecdysozoa</taxon>
        <taxon>Arthropoda</taxon>
        <taxon>Hexapoda</taxon>
        <taxon>Insecta</taxon>
        <taxon>Pterygota</taxon>
        <taxon>Neoptera</taxon>
        <taxon>Endopterygota</taxon>
        <taxon>Lepidoptera</taxon>
        <taxon>Glossata</taxon>
        <taxon>Ditrysia</taxon>
        <taxon>Tineoidea</taxon>
        <taxon>Psychidae</taxon>
        <taxon>Oiketicinae</taxon>
        <taxon>Eumeta</taxon>
    </lineage>
</organism>
<proteinExistence type="predicted"/>
<accession>A0A4C1Z6R2</accession>
<dbReference type="EMBL" id="BGZK01001626">
    <property type="protein sequence ID" value="GBP83568.1"/>
    <property type="molecule type" value="Genomic_DNA"/>
</dbReference>
<comment type="caution">
    <text evidence="2">The sequence shown here is derived from an EMBL/GenBank/DDBJ whole genome shotgun (WGS) entry which is preliminary data.</text>
</comment>